<comment type="similarity">
    <text evidence="1">Belongs to the ROK (NagC/XylR) family.</text>
</comment>
<dbReference type="GO" id="GO:0003677">
    <property type="term" value="F:DNA binding"/>
    <property type="evidence" value="ECO:0007669"/>
    <property type="project" value="UniProtKB-KW"/>
</dbReference>
<evidence type="ECO:0000256" key="1">
    <source>
        <dbReference type="ARBA" id="ARBA00006479"/>
    </source>
</evidence>
<dbReference type="SUPFAM" id="SSF53067">
    <property type="entry name" value="Actin-like ATPase domain"/>
    <property type="match status" value="1"/>
</dbReference>
<dbReference type="InterPro" id="IPR043129">
    <property type="entry name" value="ATPase_NBD"/>
</dbReference>
<dbReference type="GO" id="GO:0006351">
    <property type="term" value="P:DNA-templated transcription"/>
    <property type="evidence" value="ECO:0007669"/>
    <property type="project" value="TreeGrafter"/>
</dbReference>
<dbReference type="SUPFAM" id="SSF46785">
    <property type="entry name" value="Winged helix' DNA-binding domain"/>
    <property type="match status" value="1"/>
</dbReference>
<dbReference type="GO" id="GO:0006355">
    <property type="term" value="P:regulation of DNA-templated transcription"/>
    <property type="evidence" value="ECO:0007669"/>
    <property type="project" value="UniProtKB-ARBA"/>
</dbReference>
<evidence type="ECO:0000256" key="3">
    <source>
        <dbReference type="ARBA" id="ARBA00023125"/>
    </source>
</evidence>
<dbReference type="FunFam" id="1.10.10.10:FF:000045">
    <property type="entry name" value="ROK family transcriptional regulator"/>
    <property type="match status" value="1"/>
</dbReference>
<reference evidence="6 7" key="1">
    <citation type="submission" date="2014-05" db="EMBL/GenBank/DDBJ databases">
        <title>ATOL: Assembling a taxonomically balanced genome-scale reconstruction of the evolutionary history of the Enterobacteriaceae.</title>
        <authorList>
            <person name="Plunkett G.III."/>
            <person name="Neeno-Eckwall E.C."/>
            <person name="Glasner J.D."/>
            <person name="Perna N.T."/>
        </authorList>
    </citation>
    <scope>NUCLEOTIDE SEQUENCE [LARGE SCALE GENOMIC DNA]</scope>
    <source>
        <strain evidence="6 7">ATCC 33852</strain>
    </source>
</reference>
<dbReference type="PANTHER" id="PTHR18964">
    <property type="entry name" value="ROK (REPRESSOR, ORF, KINASE) FAMILY"/>
    <property type="match status" value="1"/>
</dbReference>
<evidence type="ECO:0000256" key="4">
    <source>
        <dbReference type="ARBA" id="ARBA00023163"/>
    </source>
</evidence>
<evidence type="ECO:0000256" key="2">
    <source>
        <dbReference type="ARBA" id="ARBA00023015"/>
    </source>
</evidence>
<dbReference type="CDD" id="cd24074">
    <property type="entry name" value="ASKHA_ATPase_ROK_Mlc"/>
    <property type="match status" value="1"/>
</dbReference>
<keyword evidence="5" id="KW-0119">Carbohydrate metabolism</keyword>
<evidence type="ECO:0000313" key="6">
    <source>
        <dbReference type="EMBL" id="KFC81989.1"/>
    </source>
</evidence>
<dbReference type="Proteomes" id="UP000028640">
    <property type="component" value="Unassembled WGS sequence"/>
</dbReference>
<name>A0A085GE44_EWIA3</name>
<keyword evidence="2" id="KW-0805">Transcription regulation</keyword>
<keyword evidence="3" id="KW-0238">DNA-binding</keyword>
<dbReference type="InterPro" id="IPR036388">
    <property type="entry name" value="WH-like_DNA-bd_sf"/>
</dbReference>
<gene>
    <name evidence="6" type="ORF">GEAM_1615</name>
</gene>
<evidence type="ECO:0000313" key="7">
    <source>
        <dbReference type="Proteomes" id="UP000028640"/>
    </source>
</evidence>
<organism evidence="6 7">
    <name type="scientific">Ewingella americana (strain ATCC 33852 / DSM 4580 / CCUG 14506 / JCM 5911 / LMG 7869 / NCTC 12157 / CDC 1468-78)</name>
    <dbReference type="NCBI Taxonomy" id="910964"/>
    <lineage>
        <taxon>Bacteria</taxon>
        <taxon>Pseudomonadati</taxon>
        <taxon>Pseudomonadota</taxon>
        <taxon>Gammaproteobacteria</taxon>
        <taxon>Enterobacterales</taxon>
        <taxon>Yersiniaceae</taxon>
        <taxon>Ewingella</taxon>
    </lineage>
</organism>
<keyword evidence="7" id="KW-1185">Reference proteome</keyword>
<dbReference type="Gene3D" id="1.10.10.10">
    <property type="entry name" value="Winged helix-like DNA-binding domain superfamily/Winged helix DNA-binding domain"/>
    <property type="match status" value="1"/>
</dbReference>
<dbReference type="EMBL" id="JMPJ01000045">
    <property type="protein sequence ID" value="KFC81989.1"/>
    <property type="molecule type" value="Genomic_DNA"/>
</dbReference>
<dbReference type="AlphaFoldDB" id="A0A085GE44"/>
<protein>
    <submittedName>
        <fullName evidence="6">Transcriptional repressor</fullName>
    </submittedName>
</protein>
<dbReference type="RefSeq" id="WP_034790343.1">
    <property type="nucleotide sequence ID" value="NZ_JMPJ01000045.1"/>
</dbReference>
<dbReference type="InterPro" id="IPR000600">
    <property type="entry name" value="ROK"/>
</dbReference>
<dbReference type="Gene3D" id="3.30.420.40">
    <property type="match status" value="2"/>
</dbReference>
<dbReference type="PANTHER" id="PTHR18964:SF149">
    <property type="entry name" value="BIFUNCTIONAL UDP-N-ACETYLGLUCOSAMINE 2-EPIMERASE_N-ACETYLMANNOSAMINE KINASE"/>
    <property type="match status" value="1"/>
</dbReference>
<proteinExistence type="inferred from homology"/>
<sequence length="406" mass="44054">MIPDGQPGHIDQIKQTNVGAVYRLIDQFGPVSRIELSKKAQLAPASITKIVRELLQAHLVQETEFQEPGSRGRPAIGLVLDTNAWHYLSARISLGAITLGLRDLSSKLVVEEELPLPAAADKPLLERIVAEIDQFFIRHQRKLERLTAIAITLPGMINAREGVVHRMPFYADVDEMPLGAALEAHTGLPVFVQHDIGAWTMAEALYGASRGSQNVIQVVIDHNVGAGVITGGRVLHSGSSSVVEMGHTQVDPYGKRCYCGNHGCLETVASTDNILELVRQRLTQAVNSSLQGIPLTIEAVCDAANRGDQLARDVIINVGHSVGRILAIMVNLFNPEKILIGSPLNFAKEILHPAIMSCIQQQSLPAYSENIKLESTEFYNKGTMPGAALVKDALYNGSLLIKLLQG</sequence>
<dbReference type="GeneID" id="78379962"/>
<comment type="caution">
    <text evidence="6">The sequence shown here is derived from an EMBL/GenBank/DDBJ whole genome shotgun (WGS) entry which is preliminary data.</text>
</comment>
<keyword evidence="4" id="KW-0804">Transcription</keyword>
<dbReference type="OrthoDB" id="3189808at2"/>
<accession>A0A085GE44</accession>
<dbReference type="STRING" id="910964.GEAM_1615"/>
<dbReference type="Pfam" id="PF00480">
    <property type="entry name" value="ROK"/>
    <property type="match status" value="1"/>
</dbReference>
<dbReference type="InterPro" id="IPR036390">
    <property type="entry name" value="WH_DNA-bd_sf"/>
</dbReference>
<evidence type="ECO:0000256" key="5">
    <source>
        <dbReference type="ARBA" id="ARBA00023277"/>
    </source>
</evidence>
<dbReference type="eggNOG" id="COG1940">
    <property type="taxonomic scope" value="Bacteria"/>
</dbReference>